<evidence type="ECO:0000313" key="3">
    <source>
        <dbReference type="Proteomes" id="UP001294570"/>
    </source>
</evidence>
<evidence type="ECO:0000256" key="1">
    <source>
        <dbReference type="SAM" id="SignalP"/>
    </source>
</evidence>
<reference evidence="2 3" key="1">
    <citation type="submission" date="2023-12" db="EMBL/GenBank/DDBJ databases">
        <title>Denitrificimonas halotolerans sp. nov.,a novel species isolated from landfill leachate.</title>
        <authorList>
            <person name="Wang S."/>
        </authorList>
    </citation>
    <scope>NUCLEOTIDE SEQUENCE [LARGE SCALE GENOMIC DNA]</scope>
    <source>
        <strain evidence="2 3">JX-1</strain>
    </source>
</reference>
<keyword evidence="3" id="KW-1185">Reference proteome</keyword>
<evidence type="ECO:0000313" key="2">
    <source>
        <dbReference type="EMBL" id="MDY7219166.1"/>
    </source>
</evidence>
<dbReference type="Proteomes" id="UP001294570">
    <property type="component" value="Unassembled WGS sequence"/>
</dbReference>
<proteinExistence type="predicted"/>
<dbReference type="RefSeq" id="WP_321553261.1">
    <property type="nucleotide sequence ID" value="NZ_JAXIVU010000006.1"/>
</dbReference>
<name>A0ABU5GSG8_9GAMM</name>
<sequence length="364" mass="40930">MKPLFLVVCLCVLSSQTALAQSIAPDVLHALQAAQSAQQAGLYAEAERALKAVKIKPNSLEQVLVWRSQGYLVWAQGHSKRAIALLDKALRSNQLSAEQVAEDRLNLAKLSLLVKNYRQALEYLQGVVVTDEVLKVRVQAWQGLGRLDKALPLAEQYVQGKKTIEDDWLQFMVSVNAELKRYGQAEIWQKQILQRNVDQLSAWQQLATLQQLAGQYVKSLATLRTAYSRGMQFSQADLQDLIHLAAASDQPWQAARLMVGMLETGLLTASVAHQERLALLHWQARDYQSAAAEYAQLAKQTGKGQYWLDLAQLEIQQGHWDAGLQALAAAEKRGVSQQQIRAWRDWVKGRVELEQQRSNQFARK</sequence>
<dbReference type="InterPro" id="IPR011990">
    <property type="entry name" value="TPR-like_helical_dom_sf"/>
</dbReference>
<comment type="caution">
    <text evidence="2">The sequence shown here is derived from an EMBL/GenBank/DDBJ whole genome shotgun (WGS) entry which is preliminary data.</text>
</comment>
<gene>
    <name evidence="2" type="ORF">TOI97_06235</name>
</gene>
<dbReference type="Gene3D" id="1.25.40.10">
    <property type="entry name" value="Tetratricopeptide repeat domain"/>
    <property type="match status" value="2"/>
</dbReference>
<dbReference type="EMBL" id="JAXIVU010000006">
    <property type="protein sequence ID" value="MDY7219166.1"/>
    <property type="molecule type" value="Genomic_DNA"/>
</dbReference>
<feature type="signal peptide" evidence="1">
    <location>
        <begin position="1"/>
        <end position="20"/>
    </location>
</feature>
<dbReference type="SUPFAM" id="SSF48452">
    <property type="entry name" value="TPR-like"/>
    <property type="match status" value="1"/>
</dbReference>
<accession>A0ABU5GSG8</accession>
<feature type="chain" id="PRO_5046866073" evidence="1">
    <location>
        <begin position="21"/>
        <end position="364"/>
    </location>
</feature>
<organism evidence="2 3">
    <name type="scientific">Denitrificimonas halotolerans</name>
    <dbReference type="NCBI Taxonomy" id="3098930"/>
    <lineage>
        <taxon>Bacteria</taxon>
        <taxon>Pseudomonadati</taxon>
        <taxon>Pseudomonadota</taxon>
        <taxon>Gammaproteobacteria</taxon>
        <taxon>Pseudomonadales</taxon>
        <taxon>Pseudomonadaceae</taxon>
        <taxon>Denitrificimonas</taxon>
    </lineage>
</organism>
<keyword evidence="1" id="KW-0732">Signal</keyword>
<protein>
    <submittedName>
        <fullName evidence="2">Tetratricopeptide repeat protein</fullName>
    </submittedName>
</protein>